<evidence type="ECO:0000256" key="1">
    <source>
        <dbReference type="ARBA" id="ARBA00004236"/>
    </source>
</evidence>
<evidence type="ECO:0000313" key="7">
    <source>
        <dbReference type="EMBL" id="TCK18328.1"/>
    </source>
</evidence>
<dbReference type="Gene3D" id="3.90.550.10">
    <property type="entry name" value="Spore Coat Polysaccharide Biosynthesis Protein SpsA, Chain A"/>
    <property type="match status" value="1"/>
</dbReference>
<dbReference type="Pfam" id="PF00535">
    <property type="entry name" value="Glycos_transf_2"/>
    <property type="match status" value="1"/>
</dbReference>
<keyword evidence="2" id="KW-1003">Cell membrane</keyword>
<dbReference type="InterPro" id="IPR026461">
    <property type="entry name" value="Trfase_2_rSAM/seldom_assoc"/>
</dbReference>
<protein>
    <submittedName>
        <fullName evidence="7">RSAM/selenodomain-associated transferase 2</fullName>
    </submittedName>
</protein>
<accession>A0A4R1HAF7</accession>
<evidence type="ECO:0000256" key="2">
    <source>
        <dbReference type="ARBA" id="ARBA00022475"/>
    </source>
</evidence>
<dbReference type="PANTHER" id="PTHR43646:SF2">
    <property type="entry name" value="GLYCOSYLTRANSFERASE 2-LIKE DOMAIN-CONTAINING PROTEIN"/>
    <property type="match status" value="1"/>
</dbReference>
<evidence type="ECO:0000256" key="4">
    <source>
        <dbReference type="ARBA" id="ARBA00022679"/>
    </source>
</evidence>
<keyword evidence="5" id="KW-0472">Membrane</keyword>
<dbReference type="CDD" id="cd02522">
    <property type="entry name" value="GT_2_like_a"/>
    <property type="match status" value="1"/>
</dbReference>
<dbReference type="Proteomes" id="UP000295707">
    <property type="component" value="Unassembled WGS sequence"/>
</dbReference>
<feature type="domain" description="Glycosyltransferase 2-like" evidence="6">
    <location>
        <begin position="4"/>
        <end position="99"/>
    </location>
</feature>
<dbReference type="AlphaFoldDB" id="A0A4R1HAF7"/>
<keyword evidence="4 7" id="KW-0808">Transferase</keyword>
<organism evidence="7 8">
    <name type="scientific">Thiogranum longum</name>
    <dbReference type="NCBI Taxonomy" id="1537524"/>
    <lineage>
        <taxon>Bacteria</taxon>
        <taxon>Pseudomonadati</taxon>
        <taxon>Pseudomonadota</taxon>
        <taxon>Gammaproteobacteria</taxon>
        <taxon>Chromatiales</taxon>
        <taxon>Ectothiorhodospiraceae</taxon>
        <taxon>Thiogranum</taxon>
    </lineage>
</organism>
<dbReference type="GO" id="GO:0016757">
    <property type="term" value="F:glycosyltransferase activity"/>
    <property type="evidence" value="ECO:0007669"/>
    <property type="project" value="UniProtKB-KW"/>
</dbReference>
<dbReference type="OrthoDB" id="5291101at2"/>
<evidence type="ECO:0000256" key="5">
    <source>
        <dbReference type="ARBA" id="ARBA00023136"/>
    </source>
</evidence>
<proteinExistence type="predicted"/>
<gene>
    <name evidence="7" type="ORF">DFR30_1606</name>
</gene>
<dbReference type="EMBL" id="SMFX01000001">
    <property type="protein sequence ID" value="TCK18328.1"/>
    <property type="molecule type" value="Genomic_DNA"/>
</dbReference>
<comment type="caution">
    <text evidence="7">The sequence shown here is derived from an EMBL/GenBank/DDBJ whole genome shotgun (WGS) entry which is preliminary data.</text>
</comment>
<keyword evidence="8" id="KW-1185">Reference proteome</keyword>
<name>A0A4R1HAF7_9GAMM</name>
<dbReference type="GO" id="GO:0005886">
    <property type="term" value="C:plasma membrane"/>
    <property type="evidence" value="ECO:0007669"/>
    <property type="project" value="UniProtKB-SubCell"/>
</dbReference>
<dbReference type="NCBIfam" id="TIGR04283">
    <property type="entry name" value="glyco_like_mftF"/>
    <property type="match status" value="1"/>
</dbReference>
<dbReference type="InterPro" id="IPR029044">
    <property type="entry name" value="Nucleotide-diphossugar_trans"/>
</dbReference>
<dbReference type="PANTHER" id="PTHR43646">
    <property type="entry name" value="GLYCOSYLTRANSFERASE"/>
    <property type="match status" value="1"/>
</dbReference>
<evidence type="ECO:0000313" key="8">
    <source>
        <dbReference type="Proteomes" id="UP000295707"/>
    </source>
</evidence>
<sequence>MKLSIIIPVLDEAKTMGTLLNALQSFRERGHEVIVIDGGSGDNSVAIASPRCDLCQVTPAGRAIQMQAGADVANGDVLWFLHADSRVPAGADEMISQVLDHAGWGGFPVRLSGSQRLLRIVERLMNIRSRLTGILTGDQGIFIERQIFDQVGGFQAIPLMEDIDLSTRLKRVTRPAFAGGVLETSSRRWESHGTVRTIVRMWLLRLAFSVGVPAHYLANHYV</sequence>
<evidence type="ECO:0000256" key="3">
    <source>
        <dbReference type="ARBA" id="ARBA00022676"/>
    </source>
</evidence>
<dbReference type="InterPro" id="IPR001173">
    <property type="entry name" value="Glyco_trans_2-like"/>
</dbReference>
<reference evidence="7 8" key="1">
    <citation type="submission" date="2019-03" db="EMBL/GenBank/DDBJ databases">
        <title>Genomic Encyclopedia of Type Strains, Phase IV (KMG-IV): sequencing the most valuable type-strain genomes for metagenomic binning, comparative biology and taxonomic classification.</title>
        <authorList>
            <person name="Goeker M."/>
        </authorList>
    </citation>
    <scope>NUCLEOTIDE SEQUENCE [LARGE SCALE GENOMIC DNA]</scope>
    <source>
        <strain evidence="7 8">DSM 19610</strain>
    </source>
</reference>
<comment type="subcellular location">
    <subcellularLocation>
        <location evidence="1">Cell membrane</location>
    </subcellularLocation>
</comment>
<dbReference type="SUPFAM" id="SSF53448">
    <property type="entry name" value="Nucleotide-diphospho-sugar transferases"/>
    <property type="match status" value="1"/>
</dbReference>
<dbReference type="RefSeq" id="WP_132972139.1">
    <property type="nucleotide sequence ID" value="NZ_SMFX01000001.1"/>
</dbReference>
<keyword evidence="3" id="KW-0328">Glycosyltransferase</keyword>
<evidence type="ECO:0000259" key="6">
    <source>
        <dbReference type="Pfam" id="PF00535"/>
    </source>
</evidence>